<dbReference type="Gene3D" id="3.90.550.10">
    <property type="entry name" value="Spore Coat Polysaccharide Biosynthesis Protein SpsA, Chain A"/>
    <property type="match status" value="2"/>
</dbReference>
<protein>
    <submittedName>
        <fullName evidence="6">Chondroitin synthase</fullName>
    </submittedName>
</protein>
<evidence type="ECO:0000256" key="3">
    <source>
        <dbReference type="ARBA" id="ARBA00022679"/>
    </source>
</evidence>
<feature type="domain" description="Glycosyltransferase 2-like" evidence="4">
    <location>
        <begin position="317"/>
        <end position="440"/>
    </location>
</feature>
<dbReference type="PANTHER" id="PTHR43685">
    <property type="entry name" value="GLYCOSYLTRANSFERASE"/>
    <property type="match status" value="1"/>
</dbReference>
<proteinExistence type="inferred from homology"/>
<dbReference type="InterPro" id="IPR027791">
    <property type="entry name" value="Galactosyl_T_C"/>
</dbReference>
<dbReference type="InterPro" id="IPR001173">
    <property type="entry name" value="Glyco_trans_2-like"/>
</dbReference>
<dbReference type="GO" id="GO:0044010">
    <property type="term" value="P:single-species biofilm formation"/>
    <property type="evidence" value="ECO:0007669"/>
    <property type="project" value="TreeGrafter"/>
</dbReference>
<dbReference type="CDD" id="cd00761">
    <property type="entry name" value="Glyco_tranf_GTA_type"/>
    <property type="match status" value="2"/>
</dbReference>
<dbReference type="PANTHER" id="PTHR43685:SF5">
    <property type="entry name" value="GLYCOSYLTRANSFERASE EPSE-RELATED"/>
    <property type="match status" value="1"/>
</dbReference>
<evidence type="ECO:0000313" key="6">
    <source>
        <dbReference type="EMBL" id="ASJ71633.1"/>
    </source>
</evidence>
<reference evidence="6 7" key="1">
    <citation type="submission" date="2016-12" db="EMBL/GenBank/DDBJ databases">
        <authorList>
            <person name="Song W.-J."/>
            <person name="Kurnit D.M."/>
        </authorList>
    </citation>
    <scope>NUCLEOTIDE SEQUENCE [LARGE SCALE GENOMIC DNA]</scope>
    <source>
        <strain evidence="6 7">IMCC3135</strain>
    </source>
</reference>
<dbReference type="GO" id="GO:0016740">
    <property type="term" value="F:transferase activity"/>
    <property type="evidence" value="ECO:0007669"/>
    <property type="project" value="UniProtKB-KW"/>
</dbReference>
<dbReference type="Pfam" id="PF00535">
    <property type="entry name" value="Glycos_transf_2"/>
    <property type="match status" value="2"/>
</dbReference>
<accession>A0A2Z2NKG9</accession>
<feature type="domain" description="Galactosyltransferase C-terminal" evidence="5">
    <location>
        <begin position="215"/>
        <end position="266"/>
    </location>
</feature>
<dbReference type="Proteomes" id="UP000250079">
    <property type="component" value="Chromosome"/>
</dbReference>
<dbReference type="AlphaFoldDB" id="A0A2Z2NKG9"/>
<evidence type="ECO:0000256" key="2">
    <source>
        <dbReference type="ARBA" id="ARBA00022676"/>
    </source>
</evidence>
<dbReference type="InterPro" id="IPR050834">
    <property type="entry name" value="Glycosyltransf_2"/>
</dbReference>
<evidence type="ECO:0000259" key="5">
    <source>
        <dbReference type="Pfam" id="PF02709"/>
    </source>
</evidence>
<evidence type="ECO:0000256" key="1">
    <source>
        <dbReference type="ARBA" id="ARBA00006739"/>
    </source>
</evidence>
<dbReference type="EMBL" id="CP018632">
    <property type="protein sequence ID" value="ASJ71633.1"/>
    <property type="molecule type" value="Genomic_DNA"/>
</dbReference>
<feature type="domain" description="Glycosyltransferase 2-like" evidence="4">
    <location>
        <begin position="70"/>
        <end position="181"/>
    </location>
</feature>
<name>A0A2Z2NKG9_9GAMM</name>
<evidence type="ECO:0000313" key="7">
    <source>
        <dbReference type="Proteomes" id="UP000250079"/>
    </source>
</evidence>
<keyword evidence="3" id="KW-0808">Transferase</keyword>
<dbReference type="KEGG" id="gai:IMCC3135_07640"/>
<evidence type="ECO:0000259" key="4">
    <source>
        <dbReference type="Pfam" id="PF00535"/>
    </source>
</evidence>
<sequence>MLFSQGNSLHSSHHVFWSQPWHELCSFPFEYLERASIVLSTYVIPAQFYLRLNPLKPKDFMMKQCKRISVVIAIRDWEPKRLELAVRSHMESSIGEEVELIVSDFGSHDSANYITICEKYGCVYHYTDAQIWSRSQALNAGLSIATSDVMVTTDADIIFAPRTLEATVDFLDANPSTLVLRQCADLGEEFVLDEAWNLSWSKIYADAVLRPRWGMGGLCAFTRDTFEAVRGFEERMIIWGAEDNDFVKRCRQAGCFLHWVDGPDVGIYHVWHPPFMQTDPNAKDIFDVNRKILLEDSTIARNYVGSVKYKPRQPLVSVHIAAYNRGHLISEAIESVLGQTVQDFELLIYDDGSEDDTEEVVTSFGDERIRYINDGVNGGVANARNRMLEEARGQFVCVHDDDDIMLPNRLELQLDAMTQGLAGNYGGWIDFDPTTTELFRCPGKHPFGVPSVAFVGSVLLHPTLMVRTEVMRRLGYERGFRGGSDYNLAFRLAHAGYRLGHCGDYVILRRVHAESLTGQSQDKQKLSAQITVTPFLNNISNQVEKTLREQGKKVMPLDINPFYDDRALTSFLPENLFDHLIDATEIPDAGAEPQVRFHRLGEPVRHFIVQSCQKGVSKSSPIVNGADMYRIPSLALDPGNKVATEDDVRAIASSLSLHKNVAGLRHVTVIESPPASAEDVQYIVDKHSHLIDAFIIFEWECSSYMAVIASSTSIAKFVALNARLELRLATLRPQPEEEQVKPLLQEVC</sequence>
<dbReference type="Pfam" id="PF02709">
    <property type="entry name" value="Glyco_transf_7C"/>
    <property type="match status" value="1"/>
</dbReference>
<keyword evidence="7" id="KW-1185">Reference proteome</keyword>
<dbReference type="SUPFAM" id="SSF53448">
    <property type="entry name" value="Nucleotide-diphospho-sugar transferases"/>
    <property type="match status" value="2"/>
</dbReference>
<organism evidence="6 7">
    <name type="scientific">Granulosicoccus antarcticus IMCC3135</name>
    <dbReference type="NCBI Taxonomy" id="1192854"/>
    <lineage>
        <taxon>Bacteria</taxon>
        <taxon>Pseudomonadati</taxon>
        <taxon>Pseudomonadota</taxon>
        <taxon>Gammaproteobacteria</taxon>
        <taxon>Chromatiales</taxon>
        <taxon>Granulosicoccaceae</taxon>
        <taxon>Granulosicoccus</taxon>
    </lineage>
</organism>
<keyword evidence="2" id="KW-0328">Glycosyltransferase</keyword>
<comment type="similarity">
    <text evidence="1">Belongs to the glycosyltransferase 2 family.</text>
</comment>
<gene>
    <name evidence="6" type="primary">kfoC</name>
    <name evidence="6" type="ORF">IMCC3135_07640</name>
</gene>
<dbReference type="InterPro" id="IPR029044">
    <property type="entry name" value="Nucleotide-diphossugar_trans"/>
</dbReference>